<reference evidence="15 16" key="1">
    <citation type="submission" date="2018-02" db="EMBL/GenBank/DDBJ databases">
        <title>Complete genome sequencing of Faecalibacterium prausnitzii strains isolated from the human gut.</title>
        <authorList>
            <person name="Fitzgerald B.C."/>
            <person name="Shkoporov A.N."/>
            <person name="Ross P.R."/>
            <person name="Hill C."/>
        </authorList>
    </citation>
    <scope>NUCLEOTIDE SEQUENCE [LARGE SCALE GENOMIC DNA]</scope>
    <source>
        <strain evidence="15 16">APC923/61-1</strain>
    </source>
</reference>
<evidence type="ECO:0000256" key="3">
    <source>
        <dbReference type="ARBA" id="ARBA00012891"/>
    </source>
</evidence>
<evidence type="ECO:0000256" key="2">
    <source>
        <dbReference type="ARBA" id="ARBA00009446"/>
    </source>
</evidence>
<keyword evidence="8 15" id="KW-0413">Isomerase</keyword>
<dbReference type="GO" id="GO:0006265">
    <property type="term" value="P:DNA topological change"/>
    <property type="evidence" value="ECO:0007669"/>
    <property type="project" value="InterPro"/>
</dbReference>
<evidence type="ECO:0000313" key="15">
    <source>
        <dbReference type="EMBL" id="RAW60239.1"/>
    </source>
</evidence>
<dbReference type="PANTHER" id="PTHR11390">
    <property type="entry name" value="PROKARYOTIC DNA TOPOISOMERASE"/>
    <property type="match status" value="1"/>
</dbReference>
<comment type="similarity">
    <text evidence="2">Belongs to the type IA topoisomerase family.</text>
</comment>
<evidence type="ECO:0000256" key="6">
    <source>
        <dbReference type="ARBA" id="ARBA00023029"/>
    </source>
</evidence>
<organism evidence="15 16">
    <name type="scientific">Faecalibacterium prausnitzii</name>
    <dbReference type="NCBI Taxonomy" id="853"/>
    <lineage>
        <taxon>Bacteria</taxon>
        <taxon>Bacillati</taxon>
        <taxon>Bacillota</taxon>
        <taxon>Clostridia</taxon>
        <taxon>Eubacteriales</taxon>
        <taxon>Oscillospiraceae</taxon>
        <taxon>Faecalibacterium</taxon>
    </lineage>
</organism>
<evidence type="ECO:0000256" key="10">
    <source>
        <dbReference type="ARBA" id="ARBA00031985"/>
    </source>
</evidence>
<dbReference type="SUPFAM" id="SSF56712">
    <property type="entry name" value="Prokaryotic type I DNA topoisomerase"/>
    <property type="match status" value="1"/>
</dbReference>
<dbReference type="GO" id="GO:0003677">
    <property type="term" value="F:DNA binding"/>
    <property type="evidence" value="ECO:0007669"/>
    <property type="project" value="UniProtKB-KW"/>
</dbReference>
<dbReference type="InterPro" id="IPR003601">
    <property type="entry name" value="Topo_IA_2"/>
</dbReference>
<feature type="domain" description="Toprim" evidence="13">
    <location>
        <begin position="2"/>
        <end position="135"/>
    </location>
</feature>
<dbReference type="InterPro" id="IPR013824">
    <property type="entry name" value="Topo_IA_cen_sub1"/>
</dbReference>
<evidence type="ECO:0000259" key="13">
    <source>
        <dbReference type="PROSITE" id="PS50880"/>
    </source>
</evidence>
<dbReference type="InterPro" id="IPR013497">
    <property type="entry name" value="Topo_IA_cen"/>
</dbReference>
<dbReference type="GO" id="GO:0046872">
    <property type="term" value="F:metal ion binding"/>
    <property type="evidence" value="ECO:0007669"/>
    <property type="project" value="UniProtKB-KW"/>
</dbReference>
<evidence type="ECO:0000256" key="12">
    <source>
        <dbReference type="ARBA" id="ARBA00032877"/>
    </source>
</evidence>
<evidence type="ECO:0000256" key="8">
    <source>
        <dbReference type="ARBA" id="ARBA00023235"/>
    </source>
</evidence>
<evidence type="ECO:0000256" key="9">
    <source>
        <dbReference type="ARBA" id="ARBA00030003"/>
    </source>
</evidence>
<dbReference type="RefSeq" id="WP_112148184.1">
    <property type="nucleotide sequence ID" value="NZ_PRLE01000002.1"/>
</dbReference>
<keyword evidence="7" id="KW-0238">DNA-binding</keyword>
<accession>A0A329UFT1</accession>
<dbReference type="InterPro" id="IPR023406">
    <property type="entry name" value="Topo_IA_AS"/>
</dbReference>
<dbReference type="CDD" id="cd03362">
    <property type="entry name" value="TOPRIM_TopoIA_TopoIII"/>
    <property type="match status" value="1"/>
</dbReference>
<evidence type="ECO:0000256" key="11">
    <source>
        <dbReference type="ARBA" id="ARBA00032235"/>
    </source>
</evidence>
<dbReference type="SMART" id="SM00493">
    <property type="entry name" value="TOPRIM"/>
    <property type="match status" value="1"/>
</dbReference>
<evidence type="ECO:0000256" key="1">
    <source>
        <dbReference type="ARBA" id="ARBA00000213"/>
    </source>
</evidence>
<keyword evidence="4" id="KW-0479">Metal-binding</keyword>
<dbReference type="GO" id="GO:0006310">
    <property type="term" value="P:DNA recombination"/>
    <property type="evidence" value="ECO:0007669"/>
    <property type="project" value="TreeGrafter"/>
</dbReference>
<dbReference type="PRINTS" id="PR00417">
    <property type="entry name" value="PRTPISMRASEI"/>
</dbReference>
<dbReference type="InterPro" id="IPR005738">
    <property type="entry name" value="TopoIII"/>
</dbReference>
<dbReference type="GO" id="GO:0006281">
    <property type="term" value="P:DNA repair"/>
    <property type="evidence" value="ECO:0007669"/>
    <property type="project" value="TreeGrafter"/>
</dbReference>
<evidence type="ECO:0000259" key="14">
    <source>
        <dbReference type="PROSITE" id="PS52039"/>
    </source>
</evidence>
<dbReference type="GO" id="GO:0043597">
    <property type="term" value="C:cytoplasmic replication fork"/>
    <property type="evidence" value="ECO:0007669"/>
    <property type="project" value="TreeGrafter"/>
</dbReference>
<dbReference type="GO" id="GO:0003917">
    <property type="term" value="F:DNA topoisomerase type I (single strand cut, ATP-independent) activity"/>
    <property type="evidence" value="ECO:0007669"/>
    <property type="project" value="UniProtKB-EC"/>
</dbReference>
<dbReference type="Pfam" id="PF01751">
    <property type="entry name" value="Toprim"/>
    <property type="match status" value="1"/>
</dbReference>
<dbReference type="OrthoDB" id="9803554at2"/>
<dbReference type="CDD" id="cd00186">
    <property type="entry name" value="TOP1Ac"/>
    <property type="match status" value="1"/>
</dbReference>
<dbReference type="InterPro" id="IPR003602">
    <property type="entry name" value="Topo_IA_DNA-bd_dom"/>
</dbReference>
<dbReference type="AlphaFoldDB" id="A0A329UFT1"/>
<dbReference type="PANTHER" id="PTHR11390:SF21">
    <property type="entry name" value="DNA TOPOISOMERASE 3-ALPHA"/>
    <property type="match status" value="1"/>
</dbReference>
<dbReference type="PROSITE" id="PS50880">
    <property type="entry name" value="TOPRIM"/>
    <property type="match status" value="1"/>
</dbReference>
<evidence type="ECO:0000313" key="16">
    <source>
        <dbReference type="Proteomes" id="UP000250583"/>
    </source>
</evidence>
<comment type="caution">
    <text evidence="15">The sequence shown here is derived from an EMBL/GenBank/DDBJ whole genome shotgun (WGS) entry which is preliminary data.</text>
</comment>
<dbReference type="EC" id="5.6.2.1" evidence="3"/>
<dbReference type="PROSITE" id="PS52039">
    <property type="entry name" value="TOPO_IA_2"/>
    <property type="match status" value="1"/>
</dbReference>
<comment type="catalytic activity">
    <reaction evidence="1">
        <text>ATP-independent breakage of single-stranded DNA, followed by passage and rejoining.</text>
        <dbReference type="EC" id="5.6.2.1"/>
    </reaction>
</comment>
<protein>
    <recommendedName>
        <fullName evidence="3">DNA topoisomerase</fullName>
        <ecNumber evidence="3">5.6.2.1</ecNumber>
    </recommendedName>
    <alternativeName>
        <fullName evidence="12">Omega-protein</fullName>
    </alternativeName>
    <alternativeName>
        <fullName evidence="11">Relaxing enzyme</fullName>
    </alternativeName>
    <alternativeName>
        <fullName evidence="9">Swivelase</fullName>
    </alternativeName>
    <alternativeName>
        <fullName evidence="10">Untwisting enzyme</fullName>
    </alternativeName>
</protein>
<dbReference type="EMBL" id="PRLE01000002">
    <property type="protein sequence ID" value="RAW60239.1"/>
    <property type="molecule type" value="Genomic_DNA"/>
</dbReference>
<keyword evidence="6" id="KW-0799">Topoisomerase</keyword>
<dbReference type="InterPro" id="IPR013826">
    <property type="entry name" value="Topo_IA_cen_sub3"/>
</dbReference>
<dbReference type="Gene3D" id="1.10.460.10">
    <property type="entry name" value="Topoisomerase I, domain 2"/>
    <property type="match status" value="1"/>
</dbReference>
<dbReference type="Pfam" id="PF01131">
    <property type="entry name" value="Topoisom_bac"/>
    <property type="match status" value="1"/>
</dbReference>
<dbReference type="InterPro" id="IPR034144">
    <property type="entry name" value="TOPRIM_TopoIII"/>
</dbReference>
<dbReference type="PROSITE" id="PS00396">
    <property type="entry name" value="TOPO_IA_1"/>
    <property type="match status" value="1"/>
</dbReference>
<dbReference type="Gene3D" id="3.40.50.140">
    <property type="match status" value="1"/>
</dbReference>
<dbReference type="Gene3D" id="1.10.290.10">
    <property type="entry name" value="Topoisomerase I, domain 4"/>
    <property type="match status" value="1"/>
</dbReference>
<name>A0A329UFT1_9FIRM</name>
<gene>
    <name evidence="15" type="ORF">C4N22_04900</name>
</gene>
<dbReference type="SMART" id="SM00437">
    <property type="entry name" value="TOP1Ac"/>
    <property type="match status" value="1"/>
</dbReference>
<dbReference type="InterPro" id="IPR006171">
    <property type="entry name" value="TOPRIM_dom"/>
</dbReference>
<keyword evidence="5" id="KW-0460">Magnesium</keyword>
<dbReference type="Proteomes" id="UP000250583">
    <property type="component" value="Unassembled WGS sequence"/>
</dbReference>
<dbReference type="SMART" id="SM00436">
    <property type="entry name" value="TOP1Bc"/>
    <property type="match status" value="1"/>
</dbReference>
<evidence type="ECO:0000256" key="5">
    <source>
        <dbReference type="ARBA" id="ARBA00022842"/>
    </source>
</evidence>
<dbReference type="InterPro" id="IPR023405">
    <property type="entry name" value="Topo_IA_core_domain"/>
</dbReference>
<proteinExistence type="inferred from homology"/>
<dbReference type="NCBIfam" id="TIGR01056">
    <property type="entry name" value="topB"/>
    <property type="match status" value="1"/>
</dbReference>
<evidence type="ECO:0000256" key="7">
    <source>
        <dbReference type="ARBA" id="ARBA00023125"/>
    </source>
</evidence>
<dbReference type="Gene3D" id="2.70.20.10">
    <property type="entry name" value="Topoisomerase I, domain 3"/>
    <property type="match status" value="1"/>
</dbReference>
<sequence>MKYLVIAEKPNVSRAIAKVIGAYRQEDGYLEGGDCVVSWCLGHLAEYAAPEHYDERYENWRFEDLPILPVEWKLLVHNTKKPQFNVLRKLLRSKKFDYVVNACDAGREGEAIFRRVYALAGSKLPIKRLWISSMEDAAIQQGFENLKDGAAYDNLFAASECRAKADWLIGMNGTRAFTKKYGRKQTIGRVQTPTLAMLTERQAKIQNFVKEPYYKVELSGAGVVAASEQMAQEQDADTMQAACDGQCAVVGSIERKRAEKKPPKLYDLTTLQREANRYYGLTASQTLQAAQELYEEKLVTYPRTDSQFVTEDMRKTVESLVLALDGAAADVSCVINNSKVTDHHALLPTMQGAKCNKAKLSETKQKILSLIIWKLVQAVQPPFIYEDVLVTVCCQGRNFTAKYKDILQPGYTAKPVPFVEPEKDKDVPLPKKMEQGMVLPVVRAEKKQGFTSPPKIYTEDTLLSAMETAGNKEFDKDTEKKGLGTPATRAAILEKLVSSGYVQRKGKQMIPTEDGVAAIRNIPDYLKSASMTAEWENDLLRMERGEIKPHDFMQGIHGLLDKMLADLRQIPTVAATPNYNKVSVGNCPVCGNPVHESKLSFCCADRSCKFALWKESRYLSNMRKTLDRRMAVDLLKKGRTHVKDFYSVKKDKTFAADLVMRVEDGRAQYSLEFPKTPMKKKT</sequence>
<dbReference type="InterPro" id="IPR000380">
    <property type="entry name" value="Topo_IA"/>
</dbReference>
<feature type="domain" description="Topo IA-type catalytic" evidence="14">
    <location>
        <begin position="152"/>
        <end position="564"/>
    </location>
</feature>
<dbReference type="InterPro" id="IPR013825">
    <property type="entry name" value="Topo_IA_cen_sub2"/>
</dbReference>
<evidence type="ECO:0000256" key="4">
    <source>
        <dbReference type="ARBA" id="ARBA00022723"/>
    </source>
</evidence>